<keyword evidence="2 5" id="KW-0732">Signal</keyword>
<evidence type="ECO:0000313" key="8">
    <source>
        <dbReference type="Proteomes" id="UP001597400"/>
    </source>
</evidence>
<dbReference type="Pfam" id="PF13505">
    <property type="entry name" value="OMP_b-brl"/>
    <property type="match status" value="1"/>
</dbReference>
<dbReference type="PANTHER" id="PTHR34001">
    <property type="entry name" value="BLL7405 PROTEIN"/>
    <property type="match status" value="1"/>
</dbReference>
<gene>
    <name evidence="7" type="ORF">ACFSGX_06125</name>
</gene>
<evidence type="ECO:0000256" key="1">
    <source>
        <dbReference type="ARBA" id="ARBA00004370"/>
    </source>
</evidence>
<evidence type="ECO:0000256" key="4">
    <source>
        <dbReference type="ARBA" id="ARBA00038306"/>
    </source>
</evidence>
<comment type="subcellular location">
    <subcellularLocation>
        <location evidence="1">Membrane</location>
    </subcellularLocation>
</comment>
<dbReference type="Proteomes" id="UP001597400">
    <property type="component" value="Unassembled WGS sequence"/>
</dbReference>
<dbReference type="InterPro" id="IPR011250">
    <property type="entry name" value="OMP/PagP_B-barrel"/>
</dbReference>
<feature type="domain" description="Outer membrane protein beta-barrel" evidence="6">
    <location>
        <begin position="10"/>
        <end position="233"/>
    </location>
</feature>
<evidence type="ECO:0000259" key="6">
    <source>
        <dbReference type="Pfam" id="PF13505"/>
    </source>
</evidence>
<dbReference type="InterPro" id="IPR051692">
    <property type="entry name" value="OMP-like"/>
</dbReference>
<feature type="chain" id="PRO_5045458365" evidence="5">
    <location>
        <begin position="23"/>
        <end position="275"/>
    </location>
</feature>
<evidence type="ECO:0000256" key="2">
    <source>
        <dbReference type="ARBA" id="ARBA00022729"/>
    </source>
</evidence>
<proteinExistence type="inferred from homology"/>
<accession>A0ABW4TUH3</accession>
<evidence type="ECO:0000256" key="3">
    <source>
        <dbReference type="ARBA" id="ARBA00023136"/>
    </source>
</evidence>
<comment type="caution">
    <text evidence="7">The sequence shown here is derived from an EMBL/GenBank/DDBJ whole genome shotgun (WGS) entry which is preliminary data.</text>
</comment>
<reference evidence="8" key="1">
    <citation type="journal article" date="2019" name="Int. J. Syst. Evol. Microbiol.">
        <title>The Global Catalogue of Microorganisms (GCM) 10K type strain sequencing project: providing services to taxonomists for standard genome sequencing and annotation.</title>
        <authorList>
            <consortium name="The Broad Institute Genomics Platform"/>
            <consortium name="The Broad Institute Genome Sequencing Center for Infectious Disease"/>
            <person name="Wu L."/>
            <person name="Ma J."/>
        </authorList>
    </citation>
    <scope>NUCLEOTIDE SEQUENCE [LARGE SCALE GENOMIC DNA]</scope>
    <source>
        <strain evidence="8">CGMCC 1.12702</strain>
    </source>
</reference>
<keyword evidence="3" id="KW-0472">Membrane</keyword>
<evidence type="ECO:0000256" key="5">
    <source>
        <dbReference type="SAM" id="SignalP"/>
    </source>
</evidence>
<dbReference type="EMBL" id="JBHUGS010000002">
    <property type="protein sequence ID" value="MFD1950340.1"/>
    <property type="molecule type" value="Genomic_DNA"/>
</dbReference>
<dbReference type="InterPro" id="IPR027385">
    <property type="entry name" value="Beta-barrel_OMP"/>
</dbReference>
<organism evidence="7 8">
    <name type="scientific">Sphingomonas arantia</name>
    <dbReference type="NCBI Taxonomy" id="1460676"/>
    <lineage>
        <taxon>Bacteria</taxon>
        <taxon>Pseudomonadati</taxon>
        <taxon>Pseudomonadota</taxon>
        <taxon>Alphaproteobacteria</taxon>
        <taxon>Sphingomonadales</taxon>
        <taxon>Sphingomonadaceae</taxon>
        <taxon>Sphingomonas</taxon>
    </lineage>
</organism>
<keyword evidence="8" id="KW-1185">Reference proteome</keyword>
<comment type="similarity">
    <text evidence="4">Belongs to the Omp25/RopB family.</text>
</comment>
<dbReference type="PANTHER" id="PTHR34001:SF3">
    <property type="entry name" value="BLL7405 PROTEIN"/>
    <property type="match status" value="1"/>
</dbReference>
<dbReference type="Gene3D" id="2.40.160.20">
    <property type="match status" value="1"/>
</dbReference>
<dbReference type="RefSeq" id="WP_380928358.1">
    <property type="nucleotide sequence ID" value="NZ_JBHUGS010000002.1"/>
</dbReference>
<protein>
    <submittedName>
        <fullName evidence="7">Outer membrane protein</fullName>
    </submittedName>
</protein>
<feature type="signal peptide" evidence="5">
    <location>
        <begin position="1"/>
        <end position="22"/>
    </location>
</feature>
<dbReference type="SUPFAM" id="SSF56925">
    <property type="entry name" value="OMPA-like"/>
    <property type="match status" value="1"/>
</dbReference>
<evidence type="ECO:0000313" key="7">
    <source>
        <dbReference type="EMBL" id="MFD1950340.1"/>
    </source>
</evidence>
<name>A0ABW4TUH3_9SPHN</name>
<sequence>MKMFRIVPAFGLALAVGSPAMAQVTDSWTGPYVGGQLGYGFQPKDRGEAVLFDNNLDGTFGDTVNTAAGANAFSPGTCGGSAATNVPAGGCVGDRNGVDWKVHAGYDMQFGSIVVGVVGDYGRATISDSVSTYSTTPASYTMTRRLRDNASIRARAGFALGDTLIYGTGGGAWGKVRNSFASTNVANVFTGNGNDDAWGYRVGGGIEQRVAPNFSIGAQYLFTSLKDGSYNVRTSRGTSPANNPFVLVNTDGTDFRRSGDRFNSHVAAVTASFRF</sequence>